<dbReference type="InterPro" id="IPR008772">
    <property type="entry name" value="Phosphonate_metab_PhnH"/>
</dbReference>
<dbReference type="GO" id="GO:0016829">
    <property type="term" value="F:lyase activity"/>
    <property type="evidence" value="ECO:0007669"/>
    <property type="project" value="UniProtKB-KW"/>
</dbReference>
<dbReference type="GO" id="GO:0019634">
    <property type="term" value="P:organic phosphonate metabolic process"/>
    <property type="evidence" value="ECO:0007669"/>
    <property type="project" value="InterPro"/>
</dbReference>
<organism evidence="1 2">
    <name type="scientific">Kyrpidia spormannii</name>
    <dbReference type="NCBI Taxonomy" id="2055160"/>
    <lineage>
        <taxon>Bacteria</taxon>
        <taxon>Bacillati</taxon>
        <taxon>Bacillota</taxon>
        <taxon>Bacilli</taxon>
        <taxon>Bacillales</taxon>
        <taxon>Alicyclobacillaceae</taxon>
        <taxon>Kyrpidia</taxon>
    </lineage>
</organism>
<keyword evidence="2" id="KW-1185">Reference proteome</keyword>
<dbReference type="Pfam" id="PF05845">
    <property type="entry name" value="PhnH"/>
    <property type="match status" value="1"/>
</dbReference>
<dbReference type="SUPFAM" id="SSF159709">
    <property type="entry name" value="PhnH-like"/>
    <property type="match status" value="1"/>
</dbReference>
<accession>A0A2K8NBC8</accession>
<dbReference type="InterPro" id="IPR038058">
    <property type="entry name" value="PhnH-like_sp"/>
</dbReference>
<dbReference type="NCBIfam" id="TIGR03292">
    <property type="entry name" value="PhnH_redo"/>
    <property type="match status" value="1"/>
</dbReference>
<reference evidence="2" key="1">
    <citation type="submission" date="2017-11" db="EMBL/GenBank/DDBJ databases">
        <title>Complete Genome Sequence of Kyrpidia sp. Strain EA-1, a thermophilic, hydrogen-oxidizing Bacterium, isolated from the Azores.</title>
        <authorList>
            <person name="Reiner J.E."/>
            <person name="Lapp C.J."/>
            <person name="Bunk B."/>
            <person name="Gescher J."/>
        </authorList>
    </citation>
    <scope>NUCLEOTIDE SEQUENCE [LARGE SCALE GENOMIC DNA]</scope>
    <source>
        <strain evidence="2">EA-1</strain>
    </source>
</reference>
<dbReference type="KEGG" id="kyr:CVV65_15335"/>
<name>A0A2K8NBC8_9BACL</name>
<evidence type="ECO:0000313" key="1">
    <source>
        <dbReference type="EMBL" id="ATY86127.1"/>
    </source>
</evidence>
<dbReference type="OrthoDB" id="154477at2"/>
<keyword evidence="1" id="KW-0456">Lyase</keyword>
<dbReference type="RefSeq" id="WP_100668876.1">
    <property type="nucleotide sequence ID" value="NZ_CP024955.1"/>
</dbReference>
<dbReference type="Gene3D" id="3.40.50.11310">
    <property type="entry name" value="Bacterial phosphonate metabolism protein PhnH"/>
    <property type="match status" value="1"/>
</dbReference>
<protein>
    <submittedName>
        <fullName evidence="1">Phosphonate C-P lyase system protein PhnH</fullName>
    </submittedName>
</protein>
<dbReference type="Proteomes" id="UP000231932">
    <property type="component" value="Chromosome"/>
</dbReference>
<sequence length="206" mass="23459">MAEVQFDEVRYTQVLFRQLLDAMARPGKPVAVEPAPGEPGPWGIPKSRGDRCVLGIGLTLLDPETTFWLPESDRGFGTLLQRHTRSQTASVDRCDFAFVHGEQRFPIERLPRGTFTYPDRSATVVCRVRRFAREPFPADRLIHITLRGPGIPGERRLYIDTVHADTLVAWREINREFPLGLDWILVDEFGFVCGVPRSTSLEWEVL</sequence>
<gene>
    <name evidence="1" type="primary">phnH</name>
    <name evidence="1" type="ORF">CVV65_15335</name>
</gene>
<proteinExistence type="predicted"/>
<evidence type="ECO:0000313" key="2">
    <source>
        <dbReference type="Proteomes" id="UP000231932"/>
    </source>
</evidence>
<dbReference type="AlphaFoldDB" id="A0A2K8NBC8"/>
<dbReference type="EMBL" id="CP024955">
    <property type="protein sequence ID" value="ATY86127.1"/>
    <property type="molecule type" value="Genomic_DNA"/>
</dbReference>